<keyword evidence="1" id="KW-1133">Transmembrane helix</keyword>
<gene>
    <name evidence="2" type="ORF">EJO69_04655</name>
</gene>
<dbReference type="Proteomes" id="UP000270021">
    <property type="component" value="Chromosome"/>
</dbReference>
<protein>
    <submittedName>
        <fullName evidence="2">Uncharacterized protein</fullName>
    </submittedName>
</protein>
<name>A0A3Q8WTC5_9ACTO</name>
<keyword evidence="1" id="KW-0812">Transmembrane</keyword>
<dbReference type="EMBL" id="CP034438">
    <property type="protein sequence ID" value="AZN29674.1"/>
    <property type="molecule type" value="Genomic_DNA"/>
</dbReference>
<dbReference type="AlphaFoldDB" id="A0A3Q8WTC5"/>
<dbReference type="KEGG" id="fsl:EJO69_04655"/>
<sequence>MTKQPVVGTIIIGILVILQGLWALALALDLALVRDINPTTVLIATLLGLAVLLIIIALWPRPSTRESTRETIQFSPVSLDQAEAGMTAKKQDIVADLRWLDSAEAVTVPIITQARATILADPARLAIRTSSPDVDIDTSLAMTWAGRSGSQNIYLGPGLTDPAQAHLTVDVAAAALTVRPH</sequence>
<evidence type="ECO:0000313" key="2">
    <source>
        <dbReference type="EMBL" id="AZN29674.1"/>
    </source>
</evidence>
<proteinExistence type="predicted"/>
<organism evidence="2 3">
    <name type="scientific">Flaviflexus salsibiostraticola</name>
    <dbReference type="NCBI Taxonomy" id="1282737"/>
    <lineage>
        <taxon>Bacteria</taxon>
        <taxon>Bacillati</taxon>
        <taxon>Actinomycetota</taxon>
        <taxon>Actinomycetes</taxon>
        <taxon>Actinomycetales</taxon>
        <taxon>Actinomycetaceae</taxon>
        <taxon>Flaviflexus</taxon>
    </lineage>
</organism>
<accession>A0A3Q8WTC5</accession>
<reference evidence="2 3" key="1">
    <citation type="submission" date="2018-12" db="EMBL/GenBank/DDBJ databases">
        <title>Complete genome sequence of Flaviflexus salsibiostraticola KCTC 33148.</title>
        <authorList>
            <person name="Bae J.-W."/>
        </authorList>
    </citation>
    <scope>NUCLEOTIDE SEQUENCE [LARGE SCALE GENOMIC DNA]</scope>
    <source>
        <strain evidence="2 3">KCTC 33148</strain>
    </source>
</reference>
<keyword evidence="3" id="KW-1185">Reference proteome</keyword>
<feature type="transmembrane region" description="Helical" evidence="1">
    <location>
        <begin position="40"/>
        <end position="59"/>
    </location>
</feature>
<evidence type="ECO:0000256" key="1">
    <source>
        <dbReference type="SAM" id="Phobius"/>
    </source>
</evidence>
<evidence type="ECO:0000313" key="3">
    <source>
        <dbReference type="Proteomes" id="UP000270021"/>
    </source>
</evidence>
<dbReference type="RefSeq" id="WP_126039755.1">
    <property type="nucleotide sequence ID" value="NZ_CP034438.1"/>
</dbReference>
<keyword evidence="1" id="KW-0472">Membrane</keyword>
<feature type="transmembrane region" description="Helical" evidence="1">
    <location>
        <begin position="7"/>
        <end position="28"/>
    </location>
</feature>
<dbReference type="OrthoDB" id="3268540at2"/>